<name>A0A1A5YTP2_9BACL</name>
<proteinExistence type="predicted"/>
<evidence type="ECO:0000313" key="2">
    <source>
        <dbReference type="Proteomes" id="UP000092024"/>
    </source>
</evidence>
<reference evidence="1 2" key="1">
    <citation type="submission" date="2016-05" db="EMBL/GenBank/DDBJ databases">
        <title>Paenibacillus oryzae. sp. nov., isolated from the rice root.</title>
        <authorList>
            <person name="Zhang J."/>
            <person name="Zhang X."/>
        </authorList>
    </citation>
    <scope>NUCLEOTIDE SEQUENCE [LARGE SCALE GENOMIC DNA]</scope>
    <source>
        <strain evidence="1 2">1DrF-4</strain>
    </source>
</reference>
<accession>A0A1A5YTP2</accession>
<keyword evidence="2" id="KW-1185">Reference proteome</keyword>
<sequence>MNSIVTCKCIGNYGHAITKGKSYEVIESSEGKFRISGDHGRRVWISKAYFIEGNTEVPILNNWKLDDDINDYELIEVTLTFTNKSRRWCLITTPEKLKTYFNERESDPPGIYLQHLIIVKTLTEDDIDRTLFFLDNQDELFTASKPLE</sequence>
<dbReference type="OrthoDB" id="2467757at2"/>
<protein>
    <submittedName>
        <fullName evidence="1">Uncharacterized protein</fullName>
    </submittedName>
</protein>
<dbReference type="AlphaFoldDB" id="A0A1A5YTP2"/>
<evidence type="ECO:0000313" key="1">
    <source>
        <dbReference type="EMBL" id="OBR68933.1"/>
    </source>
</evidence>
<organism evidence="1 2">
    <name type="scientific">Paenibacillus oryzae</name>
    <dbReference type="NCBI Taxonomy" id="1844972"/>
    <lineage>
        <taxon>Bacteria</taxon>
        <taxon>Bacillati</taxon>
        <taxon>Bacillota</taxon>
        <taxon>Bacilli</taxon>
        <taxon>Bacillales</taxon>
        <taxon>Paenibacillaceae</taxon>
        <taxon>Paenibacillus</taxon>
    </lineage>
</organism>
<comment type="caution">
    <text evidence="1">The sequence shown here is derived from an EMBL/GenBank/DDBJ whole genome shotgun (WGS) entry which is preliminary data.</text>
</comment>
<dbReference type="RefSeq" id="WP_068678783.1">
    <property type="nucleotide sequence ID" value="NZ_LYPA01000023.1"/>
</dbReference>
<dbReference type="Proteomes" id="UP000092024">
    <property type="component" value="Unassembled WGS sequence"/>
</dbReference>
<gene>
    <name evidence="1" type="ORF">A7K91_15000</name>
</gene>
<dbReference type="EMBL" id="LYPA01000023">
    <property type="protein sequence ID" value="OBR68933.1"/>
    <property type="molecule type" value="Genomic_DNA"/>
</dbReference>